<keyword evidence="1" id="KW-0677">Repeat</keyword>
<dbReference type="RefSeq" id="WP_131917922.1">
    <property type="nucleotide sequence ID" value="NZ_JAOQNU010000002.1"/>
</dbReference>
<evidence type="ECO:0000313" key="3">
    <source>
        <dbReference type="EMBL" id="TCP68726.1"/>
    </source>
</evidence>
<dbReference type="Gene3D" id="2.160.20.110">
    <property type="match status" value="2"/>
</dbReference>
<dbReference type="InterPro" id="IPR001119">
    <property type="entry name" value="SLH_dom"/>
</dbReference>
<gene>
    <name evidence="3" type="ORF">EDD73_102122</name>
</gene>
<organism evidence="3 4">
    <name type="scientific">Heliophilum fasciatum</name>
    <dbReference type="NCBI Taxonomy" id="35700"/>
    <lineage>
        <taxon>Bacteria</taxon>
        <taxon>Bacillati</taxon>
        <taxon>Bacillota</taxon>
        <taxon>Clostridia</taxon>
        <taxon>Eubacteriales</taxon>
        <taxon>Heliobacteriaceae</taxon>
        <taxon>Heliophilum</taxon>
    </lineage>
</organism>
<comment type="caution">
    <text evidence="3">The sequence shown here is derived from an EMBL/GenBank/DDBJ whole genome shotgun (WGS) entry which is preliminary data.</text>
</comment>
<name>A0A4V2SY50_9FIRM</name>
<keyword evidence="4" id="KW-1185">Reference proteome</keyword>
<dbReference type="InterPro" id="IPR051465">
    <property type="entry name" value="Cell_Envelope_Struct_Comp"/>
</dbReference>
<dbReference type="PANTHER" id="PTHR43308">
    <property type="entry name" value="OUTER MEMBRANE PROTEIN ALPHA-RELATED"/>
    <property type="match status" value="1"/>
</dbReference>
<dbReference type="Pfam" id="PF00395">
    <property type="entry name" value="SLH"/>
    <property type="match status" value="3"/>
</dbReference>
<evidence type="ECO:0000259" key="2">
    <source>
        <dbReference type="PROSITE" id="PS51272"/>
    </source>
</evidence>
<dbReference type="OrthoDB" id="1752945at2"/>
<dbReference type="Proteomes" id="UP000294813">
    <property type="component" value="Unassembled WGS sequence"/>
</dbReference>
<evidence type="ECO:0000256" key="1">
    <source>
        <dbReference type="ARBA" id="ARBA00022737"/>
    </source>
</evidence>
<evidence type="ECO:0000313" key="4">
    <source>
        <dbReference type="Proteomes" id="UP000294813"/>
    </source>
</evidence>
<reference evidence="3 4" key="1">
    <citation type="submission" date="2019-03" db="EMBL/GenBank/DDBJ databases">
        <title>Genomic Encyclopedia of Type Strains, Phase IV (KMG-IV): sequencing the most valuable type-strain genomes for metagenomic binning, comparative biology and taxonomic classification.</title>
        <authorList>
            <person name="Goeker M."/>
        </authorList>
    </citation>
    <scope>NUCLEOTIDE SEQUENCE [LARGE SCALE GENOMIC DNA]</scope>
    <source>
        <strain evidence="3 4">DSM 11170</strain>
    </source>
</reference>
<protein>
    <submittedName>
        <fullName evidence="3">S-layer family protein</fullName>
    </submittedName>
</protein>
<dbReference type="PROSITE" id="PS51272">
    <property type="entry name" value="SLH"/>
    <property type="match status" value="2"/>
</dbReference>
<proteinExistence type="predicted"/>
<feature type="domain" description="SLH" evidence="2">
    <location>
        <begin position="1241"/>
        <end position="1300"/>
    </location>
</feature>
<feature type="domain" description="SLH" evidence="2">
    <location>
        <begin position="1301"/>
        <end position="1364"/>
    </location>
</feature>
<accession>A0A4V2SY50</accession>
<sequence>MNRLKRWWEILNFRRIISLLTVFMIVIAATPHVQAEASGSGTQEDPWMITTPEDLDNVRNFLGSESTGKYFKLENDIDLSGYLSPGGGGYAKWATEGWLPIGGSNDTEQFTGIFDGQGYMITGLSSNRPNTDYVGLFAVIGEGGVVSNVGLETVDIIGNNYVGGLAGTAIGSINNSYTTGKVKGNNYTGGLLGTHLDAIGSGSSTPFVFASDSMGTFRFVNKLGMRLPHYKRYYSMPKDYAELEPGLLQPRDGAYYLNITNEFNEISYLDQVSLLAFDHQPGYTPALSFIQRDQENNEDAFIKLVSTNPKPVVSVKELSGFDCTDAISSRGDNEWTSGGSKETNFINPVEINLGDLSDADHINLLLVGTTDNNLVKESGLEEGKLDINTIKRMVQVPDENGDWVDAYSQEELRQPLSTPSLKFIDLTNKFVSHDYRVRIGFNFVKWDYIAVDTSTPPNAVKTVQSPEMADLHFRGFSSTDKTTYPYWTFNYDNVSPIPEELYAYQFGSFTRYGDVTPLMQSQDNQFVIMRYGDELSLKFDYTEPESGMERSFVLYGAVWYKSAKEETGRTVDPLPFVGMDSYPYNDLGTFPEKDYAQEWNTRNYTRRGGSGNTIRASYSTAEVEGSSYVGGLVGQLKDKDVYDSYSTGSVSGIDSVGGLTGSNEGSGNVARSFAIGIVQGQTNVGGLVGQNSGTVTESFYDQYTTGQSDTGKGEPKTTAQMKDKATFTDANWIFSTTPIWTINPNDQGSISERISYPYFPWQTSHIDYAPPVFINNYPDVVNIGSSELDLKTETDEAATAWYVVLPKNADKPTAKQIKAGTDARGNAPAANGSWLLSPQTVATAHVAGLTSNTDYDIYVVSEDLAGNLQPDICVAKITVHTVTLPTLTAGAVNRSSDTTGTVKFTSDEAGQYYYAVVADGAAAPTIDISGVGTACTTSETTITDPTGLTAGAKDIYIVVKDATGNVSSVLKIDIAAYTVPSSEIRGGSSGGRSSTLSTPTHQEPVVVIVNGKSENVGTETKTNERGKATVTIAVNNTVIDGKIEEAIKNNPTGNGNFVQIRVADQTSEVVKVELTGDIVKKLEENTFDVSIKRDTVEYVIPAKELTISSVAKELGVSEQALKDIRIEVQINTLDASVTAKYNEVAKANGAELVFPPITFEIVAKTTKSDGTKADVEINKFSNYVERIMEIPAGVDPSKITTGIVFNPDGTYSHVPTEVFQKNGKWYAKLHSLTNSTYSVIWNPVTVKSVENHWSKDAVNDMASRLVVFNAEIFAPDKVITRADFAEYIIRALGLYREGSKHENKFKDVSANGDRTLAILIASESGIVTGYPDGTFRPDALITREEAMAMYQRAMKVTKLVGTDLNRYESYTDYKQVESWATISVKEVLSAHVFNGNTATTISPKANLTYAEAVQAMKNLLVESKLINK</sequence>
<dbReference type="EMBL" id="SLXT01000002">
    <property type="protein sequence ID" value="TCP68726.1"/>
    <property type="molecule type" value="Genomic_DNA"/>
</dbReference>
<dbReference type="PANTHER" id="PTHR43308:SF5">
    <property type="entry name" value="S-LAYER PROTEIN _ PEPTIDOGLYCAN ENDO-BETA-N-ACETYLGLUCOSAMINIDASE"/>
    <property type="match status" value="1"/>
</dbReference>